<organism evidence="1 2">
    <name type="scientific">Pristionchus pacificus</name>
    <name type="common">Parasitic nematode worm</name>
    <dbReference type="NCBI Taxonomy" id="54126"/>
    <lineage>
        <taxon>Eukaryota</taxon>
        <taxon>Metazoa</taxon>
        <taxon>Ecdysozoa</taxon>
        <taxon>Nematoda</taxon>
        <taxon>Chromadorea</taxon>
        <taxon>Rhabditida</taxon>
        <taxon>Rhabditina</taxon>
        <taxon>Diplogasteromorpha</taxon>
        <taxon>Diplogasteroidea</taxon>
        <taxon>Neodiplogasteridae</taxon>
        <taxon>Pristionchus</taxon>
    </lineage>
</organism>
<keyword evidence="2" id="KW-1185">Reference proteome</keyword>
<reference evidence="2" key="1">
    <citation type="journal article" date="2008" name="Nat. Genet.">
        <title>The Pristionchus pacificus genome provides a unique perspective on nematode lifestyle and parasitism.</title>
        <authorList>
            <person name="Dieterich C."/>
            <person name="Clifton S.W."/>
            <person name="Schuster L.N."/>
            <person name="Chinwalla A."/>
            <person name="Delehaunty K."/>
            <person name="Dinkelacker I."/>
            <person name="Fulton L."/>
            <person name="Fulton R."/>
            <person name="Godfrey J."/>
            <person name="Minx P."/>
            <person name="Mitreva M."/>
            <person name="Roeseler W."/>
            <person name="Tian H."/>
            <person name="Witte H."/>
            <person name="Yang S.P."/>
            <person name="Wilson R.K."/>
            <person name="Sommer R.J."/>
        </authorList>
    </citation>
    <scope>NUCLEOTIDE SEQUENCE [LARGE SCALE GENOMIC DNA]</scope>
    <source>
        <strain evidence="2">PS312</strain>
    </source>
</reference>
<gene>
    <name evidence="1" type="primary">WBGene00102235</name>
</gene>
<protein>
    <submittedName>
        <fullName evidence="1">Uncharacterized protein</fullName>
    </submittedName>
</protein>
<name>A0A2A6CSW7_PRIPA</name>
<accession>A0A8R1YEG7</accession>
<dbReference type="Proteomes" id="UP000005239">
    <property type="component" value="Unassembled WGS sequence"/>
</dbReference>
<accession>A0A2A6CSW7</accession>
<dbReference type="AlphaFoldDB" id="A0A2A6CSW7"/>
<sequence>METIAQIITMRFLILLLVSVSLASAHLAQLLGMGGWGQPQCPPCICNNIATQSQSQAQAQNQQGGGGWGGPRWG</sequence>
<reference evidence="1" key="2">
    <citation type="submission" date="2022-06" db="UniProtKB">
        <authorList>
            <consortium name="EnsemblMetazoa"/>
        </authorList>
    </citation>
    <scope>IDENTIFICATION</scope>
    <source>
        <strain evidence="1">PS312</strain>
    </source>
</reference>
<evidence type="ECO:0000313" key="2">
    <source>
        <dbReference type="Proteomes" id="UP000005239"/>
    </source>
</evidence>
<dbReference type="EnsemblMetazoa" id="PPA12681.1">
    <property type="protein sequence ID" value="PPA12681.1"/>
    <property type="gene ID" value="WBGene00102235"/>
</dbReference>
<proteinExistence type="predicted"/>
<evidence type="ECO:0000313" key="1">
    <source>
        <dbReference type="EnsemblMetazoa" id="PPA12681.1"/>
    </source>
</evidence>